<name>A0ABS4CNA5_9ENTE</name>
<keyword evidence="5" id="KW-1185">Reference proteome</keyword>
<keyword evidence="3" id="KW-0732">Signal</keyword>
<feature type="chain" id="PRO_5045443280" description="LPXTG cell wall anchor domain-containing protein" evidence="3">
    <location>
        <begin position="27"/>
        <end position="256"/>
    </location>
</feature>
<feature type="signal peptide" evidence="3">
    <location>
        <begin position="1"/>
        <end position="26"/>
    </location>
</feature>
<evidence type="ECO:0000313" key="4">
    <source>
        <dbReference type="EMBL" id="MBP1047945.1"/>
    </source>
</evidence>
<feature type="transmembrane region" description="Helical" evidence="2">
    <location>
        <begin position="225"/>
        <end position="246"/>
    </location>
</feature>
<reference evidence="4 5" key="1">
    <citation type="submission" date="2020-12" db="EMBL/GenBank/DDBJ databases">
        <title>Vagococcus allomyrinae sp. nov. and Enterococcus lavae sp. nov., isolated from the larvae of Allomyrina dichotoma.</title>
        <authorList>
            <person name="Lee S.D."/>
        </authorList>
    </citation>
    <scope>NUCLEOTIDE SEQUENCE [LARGE SCALE GENOMIC DNA]</scope>
    <source>
        <strain evidence="4 5">BWM-S5</strain>
    </source>
</reference>
<gene>
    <name evidence="4" type="ORF">I6N96_16770</name>
</gene>
<sequence length="256" mass="27904">MNRITKLLACLVIGFFCLAFPNLVEAEEINIPDGFLIGDDSGISVTKDGGYFFNLDDLMPGDTITRNLIIQNNRSEDYRLKMIITPKSHEGPVNLIESIEMTFTQNDRLIYEGNLSSDENGATVDSREVDLGTIAAGSEQTIAINLRVLNNIPFDEFMSGPSKAVVTWTFVAETETEPSTSGTEPSTTEPSSSSKEEPISSSATKPSTSKPTGSYPSTGELPAKILFTLGGIFLIITAILFYIFYIRKDSDTEGTN</sequence>
<feature type="compositionally biased region" description="Low complexity" evidence="1">
    <location>
        <begin position="177"/>
        <end position="216"/>
    </location>
</feature>
<evidence type="ECO:0000313" key="5">
    <source>
        <dbReference type="Proteomes" id="UP000673375"/>
    </source>
</evidence>
<protein>
    <recommendedName>
        <fullName evidence="6">LPXTG cell wall anchor domain-containing protein</fullName>
    </recommendedName>
</protein>
<keyword evidence="2" id="KW-0472">Membrane</keyword>
<proteinExistence type="predicted"/>
<keyword evidence="2" id="KW-0812">Transmembrane</keyword>
<feature type="region of interest" description="Disordered" evidence="1">
    <location>
        <begin position="174"/>
        <end position="216"/>
    </location>
</feature>
<evidence type="ECO:0000256" key="1">
    <source>
        <dbReference type="SAM" id="MobiDB-lite"/>
    </source>
</evidence>
<accession>A0ABS4CNA5</accession>
<dbReference type="EMBL" id="JAEDXU010000011">
    <property type="protein sequence ID" value="MBP1047945.1"/>
    <property type="molecule type" value="Genomic_DNA"/>
</dbReference>
<comment type="caution">
    <text evidence="4">The sequence shown here is derived from an EMBL/GenBank/DDBJ whole genome shotgun (WGS) entry which is preliminary data.</text>
</comment>
<organism evidence="4 5">
    <name type="scientific">Enterococcus larvae</name>
    <dbReference type="NCBI Taxonomy" id="2794352"/>
    <lineage>
        <taxon>Bacteria</taxon>
        <taxon>Bacillati</taxon>
        <taxon>Bacillota</taxon>
        <taxon>Bacilli</taxon>
        <taxon>Lactobacillales</taxon>
        <taxon>Enterococcaceae</taxon>
        <taxon>Enterococcus</taxon>
    </lineage>
</organism>
<evidence type="ECO:0000256" key="3">
    <source>
        <dbReference type="SAM" id="SignalP"/>
    </source>
</evidence>
<keyword evidence="2" id="KW-1133">Transmembrane helix</keyword>
<dbReference type="Proteomes" id="UP000673375">
    <property type="component" value="Unassembled WGS sequence"/>
</dbReference>
<evidence type="ECO:0000256" key="2">
    <source>
        <dbReference type="SAM" id="Phobius"/>
    </source>
</evidence>
<evidence type="ECO:0008006" key="6">
    <source>
        <dbReference type="Google" id="ProtNLM"/>
    </source>
</evidence>
<dbReference type="RefSeq" id="WP_209558725.1">
    <property type="nucleotide sequence ID" value="NZ_JAEDXU010000011.1"/>
</dbReference>